<keyword evidence="3" id="KW-1185">Reference proteome</keyword>
<keyword evidence="1" id="KW-0812">Transmembrane</keyword>
<dbReference type="EMBL" id="BRXZ01007748">
    <property type="protein sequence ID" value="GMI33557.1"/>
    <property type="molecule type" value="Genomic_DNA"/>
</dbReference>
<feature type="transmembrane region" description="Helical" evidence="1">
    <location>
        <begin position="62"/>
        <end position="87"/>
    </location>
</feature>
<feature type="transmembrane region" description="Helical" evidence="1">
    <location>
        <begin position="37"/>
        <end position="56"/>
    </location>
</feature>
<dbReference type="OrthoDB" id="199435at2759"/>
<feature type="transmembrane region" description="Helical" evidence="1">
    <location>
        <begin position="152"/>
        <end position="178"/>
    </location>
</feature>
<reference evidence="2" key="1">
    <citation type="submission" date="2022-07" db="EMBL/GenBank/DDBJ databases">
        <title>Genome analysis of Parmales, a sister group of diatoms, reveals the evolutionary specialization of diatoms from phago-mixotrophs to photoautotrophs.</title>
        <authorList>
            <person name="Ban H."/>
            <person name="Sato S."/>
            <person name="Yoshikawa S."/>
            <person name="Kazumasa Y."/>
            <person name="Nakamura Y."/>
            <person name="Ichinomiya M."/>
            <person name="Saitoh K."/>
            <person name="Sato N."/>
            <person name="Blanc-Mathieu R."/>
            <person name="Endo H."/>
            <person name="Kuwata A."/>
            <person name="Ogata H."/>
        </authorList>
    </citation>
    <scope>NUCLEOTIDE SEQUENCE</scope>
</reference>
<keyword evidence="1" id="KW-0472">Membrane</keyword>
<name>A0A9W7G5C3_9STRA</name>
<keyword evidence="1" id="KW-1133">Transmembrane helix</keyword>
<feature type="transmembrane region" description="Helical" evidence="1">
    <location>
        <begin position="108"/>
        <end position="132"/>
    </location>
</feature>
<organism evidence="2 3">
    <name type="scientific">Triparma retinervis</name>
    <dbReference type="NCBI Taxonomy" id="2557542"/>
    <lineage>
        <taxon>Eukaryota</taxon>
        <taxon>Sar</taxon>
        <taxon>Stramenopiles</taxon>
        <taxon>Ochrophyta</taxon>
        <taxon>Bolidophyceae</taxon>
        <taxon>Parmales</taxon>
        <taxon>Triparmaceae</taxon>
        <taxon>Triparma</taxon>
    </lineage>
</organism>
<evidence type="ECO:0000313" key="2">
    <source>
        <dbReference type="EMBL" id="GMI33557.1"/>
    </source>
</evidence>
<proteinExistence type="predicted"/>
<sequence>SGIHCYYDHRTFRERASSSSDVGSSAHKGLPWQVKAYRVYSTLMPISYFLNFSYHFFSAGKIHTGVFLIFVLVLVAIPGQLLCWHLHDNYNIHLSLMASIFRRHKPNLWRHAGKVVTLIIATISSSIVYIVLCFQLLDMPRLGLVESLPRTIIWLTMSFLTWVPSAFSLVLSLCVIMAGHYVECKHLKTEVHDNYLKCIPRGEALYDLHAVFLRVVETSETWSKAIAWCLGSSSMCFFFMLITYVTDGLAFSVIPPMSIMLPCLWIPAFACGSVTARFVHIYISVNTRSPLLLPETDEKNYNKSYLRRRSVSVREEVVPQEEEGDEEEGGEAAATPQWNRLTGAALMKYSDEHDKLLELCKHLEDIFGIRVLGLKVTASQILQIATFYGTGATLIIQNSAAWQAS</sequence>
<feature type="transmembrane region" description="Helical" evidence="1">
    <location>
        <begin position="257"/>
        <end position="279"/>
    </location>
</feature>
<evidence type="ECO:0000256" key="1">
    <source>
        <dbReference type="SAM" id="Phobius"/>
    </source>
</evidence>
<feature type="non-terminal residue" evidence="2">
    <location>
        <position position="1"/>
    </location>
</feature>
<evidence type="ECO:0000313" key="3">
    <source>
        <dbReference type="Proteomes" id="UP001165082"/>
    </source>
</evidence>
<comment type="caution">
    <text evidence="2">The sequence shown here is derived from an EMBL/GenBank/DDBJ whole genome shotgun (WGS) entry which is preliminary data.</text>
</comment>
<dbReference type="AlphaFoldDB" id="A0A9W7G5C3"/>
<accession>A0A9W7G5C3</accession>
<protein>
    <submittedName>
        <fullName evidence="2">Uncharacterized protein</fullName>
    </submittedName>
</protein>
<dbReference type="Proteomes" id="UP001165082">
    <property type="component" value="Unassembled WGS sequence"/>
</dbReference>
<feature type="transmembrane region" description="Helical" evidence="1">
    <location>
        <begin position="225"/>
        <end position="245"/>
    </location>
</feature>
<gene>
    <name evidence="2" type="ORF">TrRE_jg11271</name>
</gene>